<dbReference type="eggNOG" id="COG4251">
    <property type="taxonomic scope" value="Bacteria"/>
</dbReference>
<evidence type="ECO:0000256" key="4">
    <source>
        <dbReference type="ARBA" id="ARBA00022679"/>
    </source>
</evidence>
<dbReference type="AlphaFoldDB" id="A0LEY0"/>
<feature type="domain" description="PAS" evidence="8">
    <location>
        <begin position="42"/>
        <end position="115"/>
    </location>
</feature>
<feature type="domain" description="PAC" evidence="9">
    <location>
        <begin position="283"/>
        <end position="335"/>
    </location>
</feature>
<sequence length="688" mass="78928">MQDEEKSREQLIRELEEMRRRLGRQDKELAELKGMEEALRESAGRYRQMAENIREVFWMADLQESRMLYISPAYEGVWGRTCDSLYANPTSWMEGIHPADRERVDELLAQRASGGYSVEYRVVRPDGSVRWVLDRGFPISDAAGTPYRIAGIAEDITDRKNVEAELHEYRDRLEDLVKERTADLARANEQLTHEIEERKKAEQKLRESQQMLQSVLDTIPVRVFWKDFDSNYLGCNGPFARDAGLQSPEEIVGKNDLVMIWADLAELYRADDRMVMETGRPKLGYEEPQTTPSGGRVWLRTNKVPLLDSEGRIKGVLGTYEDITESKRIEEMLRVSETKYRIVADNTHDWEYWMSPEGRFLYISPSCERITGYPAGAFEADPRLLSRIVHPDDVNRFNAHVAMDRTAHTRHGLEFRIINRDGATRWIGHLCQPVFDEKDCFMGRRGSNRDITDRKLAEEALQDSAEKLKLFAYSVAHDLKSPAIGIYGLTKRLNRNYRSLLDEKGKVCCDQILRTSEHIAALVDKINVYIATKEAPLAIEEINIAEIIRMLRDEFSAQLSLRRIDWLEPEARIEIRADRVAMLRAFRNFVDNSLKYGGEKLSTIQTGYEESEDFHIFSFSDNGKGLKEGDAERIFGAFQRNPASKGVEGAGLGLAIVKEIAAQHSGRVWVEPRAKRGITFCMSISKNL</sequence>
<accession>A0LEY0</accession>
<feature type="domain" description="Histidine kinase" evidence="7">
    <location>
        <begin position="474"/>
        <end position="688"/>
    </location>
</feature>
<dbReference type="HOGENOM" id="CLU_400030_0_0_7"/>
<feature type="domain" description="PAC" evidence="9">
    <location>
        <begin position="411"/>
        <end position="463"/>
    </location>
</feature>
<evidence type="ECO:0000259" key="9">
    <source>
        <dbReference type="PROSITE" id="PS50113"/>
    </source>
</evidence>
<dbReference type="Gene3D" id="1.10.287.130">
    <property type="match status" value="1"/>
</dbReference>
<dbReference type="CDD" id="cd00075">
    <property type="entry name" value="HATPase"/>
    <property type="match status" value="1"/>
</dbReference>
<reference evidence="10 11" key="1">
    <citation type="submission" date="2006-10" db="EMBL/GenBank/DDBJ databases">
        <title>Complete sequence of Syntrophobacter fumaroxidans MPOB.</title>
        <authorList>
            <consortium name="US DOE Joint Genome Institute"/>
            <person name="Copeland A."/>
            <person name="Lucas S."/>
            <person name="Lapidus A."/>
            <person name="Barry K."/>
            <person name="Detter J.C."/>
            <person name="Glavina del Rio T."/>
            <person name="Hammon N."/>
            <person name="Israni S."/>
            <person name="Pitluck S."/>
            <person name="Goltsman E.G."/>
            <person name="Martinez M."/>
            <person name="Schmutz J."/>
            <person name="Larimer F."/>
            <person name="Land M."/>
            <person name="Hauser L."/>
            <person name="Kyrpides N."/>
            <person name="Kim E."/>
            <person name="Boone D.R."/>
            <person name="Brockman F."/>
            <person name="Culley D."/>
            <person name="Ferry J."/>
            <person name="Gunsalus R."/>
            <person name="McInerney M.J."/>
            <person name="Morrison M."/>
            <person name="Plugge C."/>
            <person name="Rohlin L."/>
            <person name="Scholten J."/>
            <person name="Sieber J."/>
            <person name="Stams A.J.M."/>
            <person name="Worm P."/>
            <person name="Henstra A.M."/>
            <person name="Richardson P."/>
        </authorList>
    </citation>
    <scope>NUCLEOTIDE SEQUENCE [LARGE SCALE GENOMIC DNA]</scope>
    <source>
        <strain evidence="11">DSM 10017 / MPOB</strain>
    </source>
</reference>
<evidence type="ECO:0000256" key="1">
    <source>
        <dbReference type="ARBA" id="ARBA00000085"/>
    </source>
</evidence>
<dbReference type="SMART" id="SM00086">
    <property type="entry name" value="PAC"/>
    <property type="match status" value="3"/>
</dbReference>
<evidence type="ECO:0000259" key="7">
    <source>
        <dbReference type="PROSITE" id="PS50109"/>
    </source>
</evidence>
<dbReference type="eggNOG" id="COG4191">
    <property type="taxonomic scope" value="Bacteria"/>
</dbReference>
<evidence type="ECO:0000313" key="10">
    <source>
        <dbReference type="EMBL" id="ABK15982.1"/>
    </source>
</evidence>
<dbReference type="InterPro" id="IPR036890">
    <property type="entry name" value="HATPase_C_sf"/>
</dbReference>
<dbReference type="PROSITE" id="PS50112">
    <property type="entry name" value="PAS"/>
    <property type="match status" value="2"/>
</dbReference>
<dbReference type="CDD" id="cd00082">
    <property type="entry name" value="HisKA"/>
    <property type="match status" value="1"/>
</dbReference>
<dbReference type="InterPro" id="IPR003661">
    <property type="entry name" value="HisK_dim/P_dom"/>
</dbReference>
<dbReference type="Pfam" id="PF08447">
    <property type="entry name" value="PAS_3"/>
    <property type="match status" value="2"/>
</dbReference>
<dbReference type="Pfam" id="PF02518">
    <property type="entry name" value="HATPase_c"/>
    <property type="match status" value="1"/>
</dbReference>
<dbReference type="InterPro" id="IPR000014">
    <property type="entry name" value="PAS"/>
</dbReference>
<dbReference type="InterPro" id="IPR013655">
    <property type="entry name" value="PAS_fold_3"/>
</dbReference>
<dbReference type="Gene3D" id="3.30.565.10">
    <property type="entry name" value="Histidine kinase-like ATPase, C-terminal domain"/>
    <property type="match status" value="1"/>
</dbReference>
<dbReference type="Proteomes" id="UP000001784">
    <property type="component" value="Chromosome"/>
</dbReference>
<organism evidence="10 11">
    <name type="scientific">Syntrophobacter fumaroxidans (strain DSM 10017 / MPOB)</name>
    <dbReference type="NCBI Taxonomy" id="335543"/>
    <lineage>
        <taxon>Bacteria</taxon>
        <taxon>Pseudomonadati</taxon>
        <taxon>Thermodesulfobacteriota</taxon>
        <taxon>Syntrophobacteria</taxon>
        <taxon>Syntrophobacterales</taxon>
        <taxon>Syntrophobacteraceae</taxon>
        <taxon>Syntrophobacter</taxon>
    </lineage>
</organism>
<protein>
    <recommendedName>
        <fullName evidence="2">histidine kinase</fullName>
        <ecNumber evidence="2">2.7.13.3</ecNumber>
    </recommendedName>
</protein>
<keyword evidence="3" id="KW-0597">Phosphoprotein</keyword>
<evidence type="ECO:0000256" key="2">
    <source>
        <dbReference type="ARBA" id="ARBA00012438"/>
    </source>
</evidence>
<feature type="domain" description="PAS" evidence="8">
    <location>
        <begin position="336"/>
        <end position="410"/>
    </location>
</feature>
<dbReference type="InterPro" id="IPR001610">
    <property type="entry name" value="PAC"/>
</dbReference>
<dbReference type="EMBL" id="CP000478">
    <property type="protein sequence ID" value="ABK15982.1"/>
    <property type="molecule type" value="Genomic_DNA"/>
</dbReference>
<evidence type="ECO:0000256" key="5">
    <source>
        <dbReference type="ARBA" id="ARBA00022777"/>
    </source>
</evidence>
<dbReference type="InterPro" id="IPR052162">
    <property type="entry name" value="Sensor_kinase/Photoreceptor"/>
</dbReference>
<dbReference type="InterPro" id="IPR035965">
    <property type="entry name" value="PAS-like_dom_sf"/>
</dbReference>
<dbReference type="NCBIfam" id="TIGR00229">
    <property type="entry name" value="sensory_box"/>
    <property type="match status" value="3"/>
</dbReference>
<feature type="coiled-coil region" evidence="6">
    <location>
        <begin position="152"/>
        <end position="218"/>
    </location>
</feature>
<dbReference type="InterPro" id="IPR004358">
    <property type="entry name" value="Sig_transdc_His_kin-like_C"/>
</dbReference>
<proteinExistence type="predicted"/>
<dbReference type="eggNOG" id="COG2202">
    <property type="taxonomic scope" value="Bacteria"/>
</dbReference>
<dbReference type="KEGG" id="sfu:Sfum_0281"/>
<dbReference type="InterPro" id="IPR003594">
    <property type="entry name" value="HATPase_dom"/>
</dbReference>
<dbReference type="RefSeq" id="WP_011697155.1">
    <property type="nucleotide sequence ID" value="NC_008554.1"/>
</dbReference>
<dbReference type="CDD" id="cd00130">
    <property type="entry name" value="PAS"/>
    <property type="match status" value="3"/>
</dbReference>
<gene>
    <name evidence="10" type="ordered locus">Sfum_0281</name>
</gene>
<keyword evidence="11" id="KW-1185">Reference proteome</keyword>
<dbReference type="GO" id="GO:0000155">
    <property type="term" value="F:phosphorelay sensor kinase activity"/>
    <property type="evidence" value="ECO:0007669"/>
    <property type="project" value="InterPro"/>
</dbReference>
<dbReference type="InterPro" id="IPR013656">
    <property type="entry name" value="PAS_4"/>
</dbReference>
<dbReference type="InParanoid" id="A0LEY0"/>
<dbReference type="PROSITE" id="PS50113">
    <property type="entry name" value="PAC"/>
    <property type="match status" value="3"/>
</dbReference>
<evidence type="ECO:0000256" key="3">
    <source>
        <dbReference type="ARBA" id="ARBA00022553"/>
    </source>
</evidence>
<dbReference type="EC" id="2.7.13.3" evidence="2"/>
<dbReference type="InterPro" id="IPR000700">
    <property type="entry name" value="PAS-assoc_C"/>
</dbReference>
<feature type="domain" description="PAC" evidence="9">
    <location>
        <begin position="116"/>
        <end position="168"/>
    </location>
</feature>
<dbReference type="PRINTS" id="PR00344">
    <property type="entry name" value="BCTRLSENSOR"/>
</dbReference>
<dbReference type="SUPFAM" id="SSF47384">
    <property type="entry name" value="Homodimeric domain of signal transducing histidine kinase"/>
    <property type="match status" value="1"/>
</dbReference>
<dbReference type="Gene3D" id="3.30.450.20">
    <property type="entry name" value="PAS domain"/>
    <property type="match status" value="3"/>
</dbReference>
<dbReference type="PANTHER" id="PTHR43304">
    <property type="entry name" value="PHYTOCHROME-LIKE PROTEIN CPH1"/>
    <property type="match status" value="1"/>
</dbReference>
<feature type="coiled-coil region" evidence="6">
    <location>
        <begin position="1"/>
        <end position="35"/>
    </location>
</feature>
<dbReference type="SMART" id="SM00387">
    <property type="entry name" value="HATPase_c"/>
    <property type="match status" value="1"/>
</dbReference>
<dbReference type="STRING" id="335543.Sfum_0281"/>
<dbReference type="InterPro" id="IPR005467">
    <property type="entry name" value="His_kinase_dom"/>
</dbReference>
<keyword evidence="4" id="KW-0808">Transferase</keyword>
<evidence type="ECO:0000256" key="6">
    <source>
        <dbReference type="SAM" id="Coils"/>
    </source>
</evidence>
<dbReference type="OrthoDB" id="6231at2"/>
<dbReference type="Pfam" id="PF08448">
    <property type="entry name" value="PAS_4"/>
    <property type="match status" value="1"/>
</dbReference>
<dbReference type="SUPFAM" id="SSF55785">
    <property type="entry name" value="PYP-like sensor domain (PAS domain)"/>
    <property type="match status" value="3"/>
</dbReference>
<dbReference type="PANTHER" id="PTHR43304:SF1">
    <property type="entry name" value="PAC DOMAIN-CONTAINING PROTEIN"/>
    <property type="match status" value="1"/>
</dbReference>
<evidence type="ECO:0000313" key="11">
    <source>
        <dbReference type="Proteomes" id="UP000001784"/>
    </source>
</evidence>
<keyword evidence="6" id="KW-0175">Coiled coil</keyword>
<comment type="catalytic activity">
    <reaction evidence="1">
        <text>ATP + protein L-histidine = ADP + protein N-phospho-L-histidine.</text>
        <dbReference type="EC" id="2.7.13.3"/>
    </reaction>
</comment>
<dbReference type="SMART" id="SM00091">
    <property type="entry name" value="PAS"/>
    <property type="match status" value="3"/>
</dbReference>
<dbReference type="InterPro" id="IPR036097">
    <property type="entry name" value="HisK_dim/P_sf"/>
</dbReference>
<evidence type="ECO:0000259" key="8">
    <source>
        <dbReference type="PROSITE" id="PS50112"/>
    </source>
</evidence>
<dbReference type="SUPFAM" id="SSF55874">
    <property type="entry name" value="ATPase domain of HSP90 chaperone/DNA topoisomerase II/histidine kinase"/>
    <property type="match status" value="1"/>
</dbReference>
<name>A0LEY0_SYNFM</name>
<dbReference type="PROSITE" id="PS50109">
    <property type="entry name" value="HIS_KIN"/>
    <property type="match status" value="1"/>
</dbReference>
<keyword evidence="5 10" id="KW-0418">Kinase</keyword>